<dbReference type="GeneID" id="54462865"/>
<dbReference type="SUPFAM" id="SSF57850">
    <property type="entry name" value="RING/U-box"/>
    <property type="match status" value="1"/>
</dbReference>
<organism evidence="9">
    <name type="scientific">Mytilinidion resinicola</name>
    <dbReference type="NCBI Taxonomy" id="574789"/>
    <lineage>
        <taxon>Eukaryota</taxon>
        <taxon>Fungi</taxon>
        <taxon>Dikarya</taxon>
        <taxon>Ascomycota</taxon>
        <taxon>Pezizomycotina</taxon>
        <taxon>Dothideomycetes</taxon>
        <taxon>Pleosporomycetidae</taxon>
        <taxon>Mytilinidiales</taxon>
        <taxon>Mytilinidiaceae</taxon>
        <taxon>Mytilinidion</taxon>
    </lineage>
</organism>
<dbReference type="RefSeq" id="XP_033578691.1">
    <property type="nucleotide sequence ID" value="XM_033721972.1"/>
</dbReference>
<gene>
    <name evidence="9 11" type="ORF">BDZ99DRAFT_475245</name>
</gene>
<dbReference type="PROSITE" id="PS50089">
    <property type="entry name" value="ZF_RING_2"/>
    <property type="match status" value="1"/>
</dbReference>
<keyword evidence="1" id="KW-0479">Metal-binding</keyword>
<dbReference type="GO" id="GO:0012505">
    <property type="term" value="C:endomembrane system"/>
    <property type="evidence" value="ECO:0007669"/>
    <property type="project" value="TreeGrafter"/>
</dbReference>
<reference evidence="9 11" key="1">
    <citation type="journal article" date="2020" name="Stud. Mycol.">
        <title>101 Dothideomycetes genomes: a test case for predicting lifestyles and emergence of pathogens.</title>
        <authorList>
            <person name="Haridas S."/>
            <person name="Albert R."/>
            <person name="Binder M."/>
            <person name="Bloem J."/>
            <person name="Labutti K."/>
            <person name="Salamov A."/>
            <person name="Andreopoulos B."/>
            <person name="Baker S."/>
            <person name="Barry K."/>
            <person name="Bills G."/>
            <person name="Bluhm B."/>
            <person name="Cannon C."/>
            <person name="Castanera R."/>
            <person name="Culley D."/>
            <person name="Daum C."/>
            <person name="Ezra D."/>
            <person name="Gonzalez J."/>
            <person name="Henrissat B."/>
            <person name="Kuo A."/>
            <person name="Liang C."/>
            <person name="Lipzen A."/>
            <person name="Lutzoni F."/>
            <person name="Magnuson J."/>
            <person name="Mondo S."/>
            <person name="Nolan M."/>
            <person name="Ohm R."/>
            <person name="Pangilinan J."/>
            <person name="Park H.-J."/>
            <person name="Ramirez L."/>
            <person name="Alfaro M."/>
            <person name="Sun H."/>
            <person name="Tritt A."/>
            <person name="Yoshinaga Y."/>
            <person name="Zwiers L.-H."/>
            <person name="Turgeon B."/>
            <person name="Goodwin S."/>
            <person name="Spatafora J."/>
            <person name="Crous P."/>
            <person name="Grigoriev I."/>
        </authorList>
    </citation>
    <scope>NUCLEOTIDE SEQUENCE</scope>
    <source>
        <strain evidence="9 11">CBS 304.34</strain>
    </source>
</reference>
<dbReference type="Proteomes" id="UP000504636">
    <property type="component" value="Unplaced"/>
</dbReference>
<sequence>MAVPIHQPALPSKTHFLAHMLQPSLLTDPFRGPNCPICHEEYTADIPNIAPDEPPEQAPRPRPHNAVRILPCNHIFGEPCLRRWLDSEARPNRCMFCRVELFEPEREVEEGLAVEPVGEAGERQARADPAVQLHELRRQMDILRDIGNAEQPVDREREARAPDGPPRPRGPPWTIRQLVDHLQGMRDLVDVDEDRRLVEQALERQREALGQPPLGFGEQLEQRGEIREILRERLGERREIGRVVPGLDREGGGLQVEQRQDRANEGLQGRIRGLLDQLMELREAMDGEEERLMIEHGLARLRGRQRQEVRDLRDAEANRQRLEQDLDRERQVLGQQQQQLDHANERLAELREIREIIQGLRRMQEGMVAPDSQGWDQTRLRMYETLFALWVAAMSLIVALGLENVVMWVDVALRDWGMWLIAVASALDLQISKLRSYSDHAKIRLEEVANSPRDKANLATTPERNLLSSPTISNQLISDTSSFT</sequence>
<keyword evidence="7" id="KW-0812">Transmembrane</keyword>
<accession>A0A6A6YUU5</accession>
<dbReference type="InterPro" id="IPR050731">
    <property type="entry name" value="HRD1_E3_ubiq-ligases"/>
</dbReference>
<feature type="coiled-coil region" evidence="5">
    <location>
        <begin position="264"/>
        <end position="353"/>
    </location>
</feature>
<keyword evidence="5" id="KW-0175">Coiled coil</keyword>
<dbReference type="Gene3D" id="3.30.40.10">
    <property type="entry name" value="Zinc/RING finger domain, C3HC4 (zinc finger)"/>
    <property type="match status" value="1"/>
</dbReference>
<dbReference type="Pfam" id="PF13639">
    <property type="entry name" value="zf-RING_2"/>
    <property type="match status" value="1"/>
</dbReference>
<keyword evidence="2 4" id="KW-0863">Zinc-finger</keyword>
<evidence type="ECO:0000313" key="11">
    <source>
        <dbReference type="RefSeq" id="XP_033578691.1"/>
    </source>
</evidence>
<evidence type="ECO:0000256" key="1">
    <source>
        <dbReference type="ARBA" id="ARBA00022723"/>
    </source>
</evidence>
<evidence type="ECO:0000256" key="4">
    <source>
        <dbReference type="PROSITE-ProRule" id="PRU00175"/>
    </source>
</evidence>
<proteinExistence type="predicted"/>
<evidence type="ECO:0000256" key="3">
    <source>
        <dbReference type="ARBA" id="ARBA00022833"/>
    </source>
</evidence>
<dbReference type="OrthoDB" id="3691193at2759"/>
<dbReference type="GO" id="GO:0008270">
    <property type="term" value="F:zinc ion binding"/>
    <property type="evidence" value="ECO:0007669"/>
    <property type="project" value="UniProtKB-KW"/>
</dbReference>
<evidence type="ECO:0000256" key="2">
    <source>
        <dbReference type="ARBA" id="ARBA00022771"/>
    </source>
</evidence>
<keyword evidence="3" id="KW-0862">Zinc</keyword>
<feature type="region of interest" description="Disordered" evidence="6">
    <location>
        <begin position="147"/>
        <end position="172"/>
    </location>
</feature>
<dbReference type="SMART" id="SM00184">
    <property type="entry name" value="RING"/>
    <property type="match status" value="1"/>
</dbReference>
<protein>
    <recommendedName>
        <fullName evidence="8">RING-type domain-containing protein</fullName>
    </recommendedName>
</protein>
<keyword evidence="10" id="KW-1185">Reference proteome</keyword>
<keyword evidence="7" id="KW-1133">Transmembrane helix</keyword>
<keyword evidence="7" id="KW-0472">Membrane</keyword>
<dbReference type="GO" id="GO:0061630">
    <property type="term" value="F:ubiquitin protein ligase activity"/>
    <property type="evidence" value="ECO:0007669"/>
    <property type="project" value="TreeGrafter"/>
</dbReference>
<feature type="domain" description="RING-type" evidence="8">
    <location>
        <begin position="35"/>
        <end position="98"/>
    </location>
</feature>
<evidence type="ECO:0000256" key="6">
    <source>
        <dbReference type="SAM" id="MobiDB-lite"/>
    </source>
</evidence>
<dbReference type="InterPro" id="IPR001841">
    <property type="entry name" value="Znf_RING"/>
</dbReference>
<evidence type="ECO:0000256" key="5">
    <source>
        <dbReference type="SAM" id="Coils"/>
    </source>
</evidence>
<dbReference type="GO" id="GO:0043161">
    <property type="term" value="P:proteasome-mediated ubiquitin-dependent protein catabolic process"/>
    <property type="evidence" value="ECO:0007669"/>
    <property type="project" value="TreeGrafter"/>
</dbReference>
<evidence type="ECO:0000256" key="7">
    <source>
        <dbReference type="SAM" id="Phobius"/>
    </source>
</evidence>
<evidence type="ECO:0000259" key="8">
    <source>
        <dbReference type="PROSITE" id="PS50089"/>
    </source>
</evidence>
<name>A0A6A6YUU5_9PEZI</name>
<reference evidence="11" key="3">
    <citation type="submission" date="2025-04" db="UniProtKB">
        <authorList>
            <consortium name="RefSeq"/>
        </authorList>
    </citation>
    <scope>IDENTIFICATION</scope>
    <source>
        <strain evidence="11">CBS 304.34</strain>
    </source>
</reference>
<dbReference type="PANTHER" id="PTHR22763">
    <property type="entry name" value="RING ZINC FINGER PROTEIN"/>
    <property type="match status" value="1"/>
</dbReference>
<dbReference type="EMBL" id="MU003698">
    <property type="protein sequence ID" value="KAF2811727.1"/>
    <property type="molecule type" value="Genomic_DNA"/>
</dbReference>
<evidence type="ECO:0000313" key="10">
    <source>
        <dbReference type="Proteomes" id="UP000504636"/>
    </source>
</evidence>
<dbReference type="InterPro" id="IPR013083">
    <property type="entry name" value="Znf_RING/FYVE/PHD"/>
</dbReference>
<dbReference type="AlphaFoldDB" id="A0A6A6YUU5"/>
<feature type="compositionally biased region" description="Basic and acidic residues" evidence="6">
    <location>
        <begin position="152"/>
        <end position="161"/>
    </location>
</feature>
<evidence type="ECO:0000313" key="9">
    <source>
        <dbReference type="EMBL" id="KAF2811727.1"/>
    </source>
</evidence>
<reference evidence="11" key="2">
    <citation type="submission" date="2020-04" db="EMBL/GenBank/DDBJ databases">
        <authorList>
            <consortium name="NCBI Genome Project"/>
        </authorList>
    </citation>
    <scope>NUCLEOTIDE SEQUENCE</scope>
    <source>
        <strain evidence="11">CBS 304.34</strain>
    </source>
</reference>
<feature type="transmembrane region" description="Helical" evidence="7">
    <location>
        <begin position="387"/>
        <end position="410"/>
    </location>
</feature>